<dbReference type="AlphaFoldDB" id="A0A840S9S6"/>
<dbReference type="Proteomes" id="UP000554837">
    <property type="component" value="Unassembled WGS sequence"/>
</dbReference>
<protein>
    <submittedName>
        <fullName evidence="1">Uncharacterized protein</fullName>
    </submittedName>
</protein>
<dbReference type="EMBL" id="JACHHO010000011">
    <property type="protein sequence ID" value="MBB5206382.1"/>
    <property type="molecule type" value="Genomic_DNA"/>
</dbReference>
<evidence type="ECO:0000313" key="2">
    <source>
        <dbReference type="Proteomes" id="UP000554837"/>
    </source>
</evidence>
<organism evidence="1 2">
    <name type="scientific">Inhella inkyongensis</name>
    <dbReference type="NCBI Taxonomy" id="392593"/>
    <lineage>
        <taxon>Bacteria</taxon>
        <taxon>Pseudomonadati</taxon>
        <taxon>Pseudomonadota</taxon>
        <taxon>Betaproteobacteria</taxon>
        <taxon>Burkholderiales</taxon>
        <taxon>Sphaerotilaceae</taxon>
        <taxon>Inhella</taxon>
    </lineage>
</organism>
<name>A0A840S9S6_9BURK</name>
<dbReference type="RefSeq" id="WP_184044811.1">
    <property type="nucleotide sequence ID" value="NZ_JACHHO010000011.1"/>
</dbReference>
<evidence type="ECO:0000313" key="1">
    <source>
        <dbReference type="EMBL" id="MBB5206382.1"/>
    </source>
</evidence>
<gene>
    <name evidence="1" type="ORF">HNQ51_003728</name>
</gene>
<accession>A0A840S9S6</accession>
<comment type="caution">
    <text evidence="1">The sequence shown here is derived from an EMBL/GenBank/DDBJ whole genome shotgun (WGS) entry which is preliminary data.</text>
</comment>
<keyword evidence="2" id="KW-1185">Reference proteome</keyword>
<sequence length="131" mass="14683">MIGLKVQINHQTPVLAAGDDLGVLNAILSCTGPLGPRSQVDPEKEPLDIFLTLGGLTRRGPQESEEHPRWLHQDGLGVGDRVSIEVVQVDEATPAETAFAAREQEREEREYFEHCRSIYLELRHKYESLPL</sequence>
<reference evidence="1 2" key="1">
    <citation type="submission" date="2020-08" db="EMBL/GenBank/DDBJ databases">
        <title>Genomic Encyclopedia of Type Strains, Phase IV (KMG-IV): sequencing the most valuable type-strain genomes for metagenomic binning, comparative biology and taxonomic classification.</title>
        <authorList>
            <person name="Goeker M."/>
        </authorList>
    </citation>
    <scope>NUCLEOTIDE SEQUENCE [LARGE SCALE GENOMIC DNA]</scope>
    <source>
        <strain evidence="1 2">DSM 23958</strain>
    </source>
</reference>
<proteinExistence type="predicted"/>